<evidence type="ECO:0000256" key="1">
    <source>
        <dbReference type="ARBA" id="ARBA00004141"/>
    </source>
</evidence>
<feature type="transmembrane region" description="Helical" evidence="8">
    <location>
        <begin position="34"/>
        <end position="58"/>
    </location>
</feature>
<dbReference type="EMBL" id="GBYX01475149">
    <property type="protein sequence ID" value="JAO06526.1"/>
    <property type="molecule type" value="Transcribed_RNA"/>
</dbReference>
<reference evidence="10" key="1">
    <citation type="submission" date="2014-12" db="EMBL/GenBank/DDBJ databases">
        <title>Parallel Evolution in Life History Adaptation Evident in the Tissue-Specific Poeciliopsis prolifica transcriptome.</title>
        <authorList>
            <person name="Jue N.K."/>
            <person name="Foley R.J."/>
            <person name="Obergfell C."/>
            <person name="Reznick D.N."/>
            <person name="O'Neill R.J."/>
            <person name="O'Neill M.J."/>
        </authorList>
    </citation>
    <scope>NUCLEOTIDE SEQUENCE</scope>
</reference>
<accession>A0A0S7EUJ5</accession>
<feature type="transmembrane region" description="Helical" evidence="8">
    <location>
        <begin position="196"/>
        <end position="220"/>
    </location>
</feature>
<dbReference type="GO" id="GO:0008142">
    <property type="term" value="F:oxysterol binding"/>
    <property type="evidence" value="ECO:0007669"/>
    <property type="project" value="InterPro"/>
</dbReference>
<evidence type="ECO:0000259" key="9">
    <source>
        <dbReference type="PROSITE" id="PS50262"/>
    </source>
</evidence>
<keyword evidence="4" id="KW-0297">G-protein coupled receptor</keyword>
<protein>
    <submittedName>
        <fullName evidence="10">GP141</fullName>
    </submittedName>
</protein>
<gene>
    <name evidence="10" type="primary">GP141</name>
</gene>
<dbReference type="InterPro" id="IPR000276">
    <property type="entry name" value="GPCR_Rhodpsn"/>
</dbReference>
<evidence type="ECO:0000256" key="5">
    <source>
        <dbReference type="ARBA" id="ARBA00023136"/>
    </source>
</evidence>
<dbReference type="PROSITE" id="PS50262">
    <property type="entry name" value="G_PROTEIN_RECEP_F1_2"/>
    <property type="match status" value="1"/>
</dbReference>
<feature type="transmembrane region" description="Helical" evidence="8">
    <location>
        <begin position="147"/>
        <end position="170"/>
    </location>
</feature>
<keyword evidence="5 8" id="KW-0472">Membrane</keyword>
<evidence type="ECO:0000256" key="3">
    <source>
        <dbReference type="ARBA" id="ARBA00022989"/>
    </source>
</evidence>
<evidence type="ECO:0000256" key="8">
    <source>
        <dbReference type="SAM" id="Phobius"/>
    </source>
</evidence>
<proteinExistence type="predicted"/>
<evidence type="ECO:0000256" key="6">
    <source>
        <dbReference type="ARBA" id="ARBA00023170"/>
    </source>
</evidence>
<evidence type="ECO:0000313" key="10">
    <source>
        <dbReference type="EMBL" id="JAO06526.1"/>
    </source>
</evidence>
<dbReference type="InterPro" id="IPR017452">
    <property type="entry name" value="GPCR_Rhodpsn_7TM"/>
</dbReference>
<keyword evidence="3 8" id="KW-1133">Transmembrane helix</keyword>
<feature type="transmembrane region" description="Helical" evidence="8">
    <location>
        <begin position="241"/>
        <end position="261"/>
    </location>
</feature>
<evidence type="ECO:0000256" key="2">
    <source>
        <dbReference type="ARBA" id="ARBA00022692"/>
    </source>
</evidence>
<dbReference type="Gene3D" id="1.20.1070.10">
    <property type="entry name" value="Rhodopsin 7-helix transmembrane proteins"/>
    <property type="match status" value="1"/>
</dbReference>
<dbReference type="InterPro" id="IPR047160">
    <property type="entry name" value="GP183-like"/>
</dbReference>
<keyword evidence="6" id="KW-0675">Receptor</keyword>
<keyword evidence="2 8" id="KW-0812">Transmembrane</keyword>
<evidence type="ECO:0000256" key="4">
    <source>
        <dbReference type="ARBA" id="ARBA00023040"/>
    </source>
</evidence>
<feature type="domain" description="G-protein coupled receptors family 1 profile" evidence="9">
    <location>
        <begin position="47"/>
        <end position="260"/>
    </location>
</feature>
<keyword evidence="7" id="KW-0807">Transducer</keyword>
<dbReference type="Pfam" id="PF00001">
    <property type="entry name" value="7tm_1"/>
    <property type="match status" value="1"/>
</dbReference>
<dbReference type="AlphaFoldDB" id="A0A0S7EUJ5"/>
<dbReference type="GO" id="GO:0016020">
    <property type="term" value="C:membrane"/>
    <property type="evidence" value="ECO:0007669"/>
    <property type="project" value="UniProtKB-SubCell"/>
</dbReference>
<organism evidence="10">
    <name type="scientific">Poeciliopsis prolifica</name>
    <name type="common">blackstripe livebearer</name>
    <dbReference type="NCBI Taxonomy" id="188132"/>
    <lineage>
        <taxon>Eukaryota</taxon>
        <taxon>Metazoa</taxon>
        <taxon>Chordata</taxon>
        <taxon>Craniata</taxon>
        <taxon>Vertebrata</taxon>
        <taxon>Euteleostomi</taxon>
        <taxon>Actinopterygii</taxon>
        <taxon>Neopterygii</taxon>
        <taxon>Teleostei</taxon>
        <taxon>Neoteleostei</taxon>
        <taxon>Acanthomorphata</taxon>
        <taxon>Ovalentaria</taxon>
        <taxon>Atherinomorphae</taxon>
        <taxon>Cyprinodontiformes</taxon>
        <taxon>Poeciliidae</taxon>
        <taxon>Poeciliinae</taxon>
        <taxon>Poeciliopsis</taxon>
    </lineage>
</organism>
<name>A0A0S7EUJ5_9TELE</name>
<dbReference type="PANTHER" id="PTHR24237">
    <property type="entry name" value="G-PROTEIN COUPLED RECEPTOR"/>
    <property type="match status" value="1"/>
</dbReference>
<dbReference type="PANTHER" id="PTHR24237:SF35">
    <property type="entry name" value="G-PROTEIN COUPLED RECEPTOR 141-RELATED"/>
    <property type="match status" value="1"/>
</dbReference>
<comment type="subcellular location">
    <subcellularLocation>
        <location evidence="1">Membrane</location>
        <topology evidence="1">Multi-pass membrane protein</topology>
    </subcellularLocation>
</comment>
<evidence type="ECO:0000256" key="7">
    <source>
        <dbReference type="ARBA" id="ARBA00023224"/>
    </source>
</evidence>
<feature type="transmembrane region" description="Helical" evidence="8">
    <location>
        <begin position="70"/>
        <end position="88"/>
    </location>
</feature>
<dbReference type="GO" id="GO:0004930">
    <property type="term" value="F:G protein-coupled receptor activity"/>
    <property type="evidence" value="ECO:0007669"/>
    <property type="project" value="UniProtKB-KW"/>
</dbReference>
<feature type="transmembrane region" description="Helical" evidence="8">
    <location>
        <begin position="108"/>
        <end position="126"/>
    </location>
</feature>
<sequence length="303" mass="34823">MNSTMTPEQLSTSMITQNITPTTESENGSSDFHITLLVIYSVVLLCGTVSLSLMMHILKSSAASATSITVFNLIFAHFIFLLTVPFRIHYYVTNEWKLGIQWCKMVSAMIHIHMYMSFLLYMIILVTRLWPHYSRTRQVESLGRMQALVGSVVMWVIVLILIPSIIFNFYGKTDQQDSAHCFNFAESMNSNKVLNYILSTLVIVVAVVLTALQANVLWTLYKKDRQECRSQQDFGAQLKSLCFTLIMLICFVPYHSFRLYYIEQPELEPINEVSLSLTTFNCLDMLTFLGRRTFHICLRGRTV</sequence>
<dbReference type="PRINTS" id="PR01157">
    <property type="entry name" value="P2YPURNOCPTR"/>
</dbReference>
<dbReference type="SUPFAM" id="SSF81321">
    <property type="entry name" value="Family A G protein-coupled receptor-like"/>
    <property type="match status" value="1"/>
</dbReference>